<dbReference type="Pfam" id="PF13419">
    <property type="entry name" value="HAD_2"/>
    <property type="match status" value="1"/>
</dbReference>
<dbReference type="AlphaFoldDB" id="A0A3E3I240"/>
<dbReference type="SUPFAM" id="SSF56784">
    <property type="entry name" value="HAD-like"/>
    <property type="match status" value="1"/>
</dbReference>
<dbReference type="InterPro" id="IPR023198">
    <property type="entry name" value="PGP-like_dom2"/>
</dbReference>
<dbReference type="NCBIfam" id="TIGR01509">
    <property type="entry name" value="HAD-SF-IA-v3"/>
    <property type="match status" value="1"/>
</dbReference>
<proteinExistence type="predicted"/>
<organism evidence="1 2">
    <name type="scientific">Eisenbergiella massiliensis</name>
    <dbReference type="NCBI Taxonomy" id="1720294"/>
    <lineage>
        <taxon>Bacteria</taxon>
        <taxon>Bacillati</taxon>
        <taxon>Bacillota</taxon>
        <taxon>Clostridia</taxon>
        <taxon>Lachnospirales</taxon>
        <taxon>Lachnospiraceae</taxon>
        <taxon>Eisenbergiella</taxon>
    </lineage>
</organism>
<dbReference type="SFLD" id="SFLDG01129">
    <property type="entry name" value="C1.5:_HAD__Beta-PGM__Phosphata"/>
    <property type="match status" value="1"/>
</dbReference>
<reference evidence="1" key="1">
    <citation type="submission" date="2018-08" db="EMBL/GenBank/DDBJ databases">
        <title>A genome reference for cultivated species of the human gut microbiota.</title>
        <authorList>
            <person name="Zou Y."/>
            <person name="Xue W."/>
            <person name="Luo G."/>
        </authorList>
    </citation>
    <scope>NUCLEOTIDE SEQUENCE [LARGE SCALE GENOMIC DNA]</scope>
    <source>
        <strain evidence="1">TF05-5AC</strain>
    </source>
</reference>
<gene>
    <name evidence="1" type="ORF">DXC51_16805</name>
</gene>
<dbReference type="EMBL" id="QVLV01000011">
    <property type="protein sequence ID" value="RGE58592.1"/>
    <property type="molecule type" value="Genomic_DNA"/>
</dbReference>
<dbReference type="GO" id="GO:0016791">
    <property type="term" value="F:phosphatase activity"/>
    <property type="evidence" value="ECO:0007669"/>
    <property type="project" value="TreeGrafter"/>
</dbReference>
<evidence type="ECO:0000313" key="1">
    <source>
        <dbReference type="EMBL" id="RGE58592.1"/>
    </source>
</evidence>
<dbReference type="InterPro" id="IPR023214">
    <property type="entry name" value="HAD_sf"/>
</dbReference>
<evidence type="ECO:0000313" key="2">
    <source>
        <dbReference type="Proteomes" id="UP000260812"/>
    </source>
</evidence>
<dbReference type="InterPro" id="IPR041492">
    <property type="entry name" value="HAD_2"/>
</dbReference>
<dbReference type="Gene3D" id="3.40.50.1000">
    <property type="entry name" value="HAD superfamily/HAD-like"/>
    <property type="match status" value="1"/>
</dbReference>
<accession>A0A3E3I240</accession>
<dbReference type="PANTHER" id="PTHR18901:SF38">
    <property type="entry name" value="PSEUDOURIDINE-5'-PHOSPHATASE"/>
    <property type="match status" value="1"/>
</dbReference>
<comment type="caution">
    <text evidence="1">The sequence shown here is derived from an EMBL/GenBank/DDBJ whole genome shotgun (WGS) entry which is preliminary data.</text>
</comment>
<dbReference type="Gene3D" id="1.10.150.240">
    <property type="entry name" value="Putative phosphatase, domain 2"/>
    <property type="match status" value="1"/>
</dbReference>
<protein>
    <submittedName>
        <fullName evidence="1">HAD family phosphatase</fullName>
    </submittedName>
</protein>
<dbReference type="InterPro" id="IPR036412">
    <property type="entry name" value="HAD-like_sf"/>
</dbReference>
<keyword evidence="2" id="KW-1185">Reference proteome</keyword>
<dbReference type="PANTHER" id="PTHR18901">
    <property type="entry name" value="2-DEOXYGLUCOSE-6-PHOSPHATE PHOSPHATASE 2"/>
    <property type="match status" value="1"/>
</dbReference>
<sequence>MMNGIEAVIFDLDGSLVDSMWIWKDIDIDYLGRFGLEPPPDLSREIEGKSFSETAAYFKERFSLPDSVEQIKADWNRMAWDKYMNEVPLKDGVGEYLDWCLSKNIRLGIATSNSRELVNSIARVHGLEHVFQCIMTSCDVGRGKPAPDIYLAVAGQLGIPPRACLVFEDIIPGILAGKAAGMKVCAVEDAYSLEQAEEKKALADYYISHFSEVLQG</sequence>
<dbReference type="SFLD" id="SFLDS00003">
    <property type="entry name" value="Haloacid_Dehalogenase"/>
    <property type="match status" value="1"/>
</dbReference>
<dbReference type="PRINTS" id="PR00413">
    <property type="entry name" value="HADHALOGNASE"/>
</dbReference>
<dbReference type="Proteomes" id="UP000260812">
    <property type="component" value="Unassembled WGS sequence"/>
</dbReference>
<name>A0A3E3I240_9FIRM</name>
<dbReference type="CDD" id="cd07505">
    <property type="entry name" value="HAD_BPGM-like"/>
    <property type="match status" value="1"/>
</dbReference>
<dbReference type="InterPro" id="IPR006439">
    <property type="entry name" value="HAD-SF_hydro_IA"/>
</dbReference>